<keyword evidence="4" id="KW-0294">Fucose metabolism</keyword>
<proteinExistence type="inferred from homology"/>
<dbReference type="GO" id="GO:0016757">
    <property type="term" value="F:glycosyltransferase activity"/>
    <property type="evidence" value="ECO:0007669"/>
    <property type="project" value="UniProtKB-KW"/>
</dbReference>
<evidence type="ECO:0000256" key="2">
    <source>
        <dbReference type="ARBA" id="ARBA00022676"/>
    </source>
</evidence>
<evidence type="ECO:0000256" key="1">
    <source>
        <dbReference type="ARBA" id="ARBA00007737"/>
    </source>
</evidence>
<dbReference type="OrthoDB" id="1714265at2759"/>
<keyword evidence="3" id="KW-0808">Transferase</keyword>
<dbReference type="PANTHER" id="PTHR31818:SF3">
    <property type="entry name" value="O-FUCOSYLTRANSFERASE 29"/>
    <property type="match status" value="1"/>
</dbReference>
<dbReference type="Pfam" id="PF10250">
    <property type="entry name" value="O-FucT"/>
    <property type="match status" value="1"/>
</dbReference>
<evidence type="ECO:0000256" key="5">
    <source>
        <dbReference type="ARBA" id="ARBA00023277"/>
    </source>
</evidence>
<evidence type="ECO:0000256" key="4">
    <source>
        <dbReference type="ARBA" id="ARBA00023253"/>
    </source>
</evidence>
<dbReference type="PANTHER" id="PTHR31818">
    <property type="entry name" value="O-FUCOSYLTRANSFERASE 16"/>
    <property type="match status" value="1"/>
</dbReference>
<sequence length="87" mass="10157">ITDAVVVAWILNATLFVLKLDHQSFWKNDSDFLNIFDVDWFISYLRNDTSHLNSTRGHREICKTQHPRFLYVAIGSKNNSSDQIQCQ</sequence>
<gene>
    <name evidence="7" type="ORF">GSCOC_T00006236001</name>
</gene>
<comment type="similarity">
    <text evidence="1">Belongs to the glycosyltransferase GT106 family.</text>
</comment>
<keyword evidence="5" id="KW-0119">Carbohydrate metabolism</keyword>
<evidence type="ECO:0000313" key="7">
    <source>
        <dbReference type="EMBL" id="CDP21995.1"/>
    </source>
</evidence>
<dbReference type="GO" id="GO:0006004">
    <property type="term" value="P:fucose metabolic process"/>
    <property type="evidence" value="ECO:0007669"/>
    <property type="project" value="UniProtKB-KW"/>
</dbReference>
<reference evidence="8" key="1">
    <citation type="journal article" date="2014" name="Science">
        <title>The coffee genome provides insight into the convergent evolution of caffeine biosynthesis.</title>
        <authorList>
            <person name="Denoeud F."/>
            <person name="Carretero-Paulet L."/>
            <person name="Dereeper A."/>
            <person name="Droc G."/>
            <person name="Guyot R."/>
            <person name="Pietrella M."/>
            <person name="Zheng C."/>
            <person name="Alberti A."/>
            <person name="Anthony F."/>
            <person name="Aprea G."/>
            <person name="Aury J.M."/>
            <person name="Bento P."/>
            <person name="Bernard M."/>
            <person name="Bocs S."/>
            <person name="Campa C."/>
            <person name="Cenci A."/>
            <person name="Combes M.C."/>
            <person name="Crouzillat D."/>
            <person name="Da Silva C."/>
            <person name="Daddiego L."/>
            <person name="De Bellis F."/>
            <person name="Dussert S."/>
            <person name="Garsmeur O."/>
            <person name="Gayraud T."/>
            <person name="Guignon V."/>
            <person name="Jahn K."/>
            <person name="Jamilloux V."/>
            <person name="Joet T."/>
            <person name="Labadie K."/>
            <person name="Lan T."/>
            <person name="Leclercq J."/>
            <person name="Lepelley M."/>
            <person name="Leroy T."/>
            <person name="Li L.T."/>
            <person name="Librado P."/>
            <person name="Lopez L."/>
            <person name="Munoz A."/>
            <person name="Noel B."/>
            <person name="Pallavicini A."/>
            <person name="Perrotta G."/>
            <person name="Poncet V."/>
            <person name="Pot D."/>
            <person name="Priyono X."/>
            <person name="Rigoreau M."/>
            <person name="Rouard M."/>
            <person name="Rozas J."/>
            <person name="Tranchant-Dubreuil C."/>
            <person name="VanBuren R."/>
            <person name="Zhang Q."/>
            <person name="Andrade A.C."/>
            <person name="Argout X."/>
            <person name="Bertrand B."/>
            <person name="de Kochko A."/>
            <person name="Graziosi G."/>
            <person name="Henry R.J."/>
            <person name="Jayarama X."/>
            <person name="Ming R."/>
            <person name="Nagai C."/>
            <person name="Rounsley S."/>
            <person name="Sankoff D."/>
            <person name="Giuliano G."/>
            <person name="Albert V.A."/>
            <person name="Wincker P."/>
            <person name="Lashermes P."/>
        </authorList>
    </citation>
    <scope>NUCLEOTIDE SEQUENCE [LARGE SCALE GENOMIC DNA]</scope>
    <source>
        <strain evidence="8">cv. DH200-94</strain>
    </source>
</reference>
<dbReference type="InterPro" id="IPR019378">
    <property type="entry name" value="GDP-Fuc_O-FucTrfase"/>
</dbReference>
<feature type="non-terminal residue" evidence="7">
    <location>
        <position position="1"/>
    </location>
</feature>
<name>A0A068VMI4_COFCA</name>
<dbReference type="EMBL" id="HG747862">
    <property type="protein sequence ID" value="CDP21995.1"/>
    <property type="molecule type" value="Genomic_DNA"/>
</dbReference>
<dbReference type="STRING" id="49390.A0A068VMI4"/>
<organism evidence="7 8">
    <name type="scientific">Coffea canephora</name>
    <name type="common">Robusta coffee</name>
    <dbReference type="NCBI Taxonomy" id="49390"/>
    <lineage>
        <taxon>Eukaryota</taxon>
        <taxon>Viridiplantae</taxon>
        <taxon>Streptophyta</taxon>
        <taxon>Embryophyta</taxon>
        <taxon>Tracheophyta</taxon>
        <taxon>Spermatophyta</taxon>
        <taxon>Magnoliopsida</taxon>
        <taxon>eudicotyledons</taxon>
        <taxon>Gunneridae</taxon>
        <taxon>Pentapetalae</taxon>
        <taxon>asterids</taxon>
        <taxon>lamiids</taxon>
        <taxon>Gentianales</taxon>
        <taxon>Rubiaceae</taxon>
        <taxon>Ixoroideae</taxon>
        <taxon>Gardenieae complex</taxon>
        <taxon>Bertiereae - Coffeeae clade</taxon>
        <taxon>Coffeeae</taxon>
        <taxon>Coffea</taxon>
    </lineage>
</organism>
<dbReference type="PhylomeDB" id="A0A068VMI4"/>
<evidence type="ECO:0000256" key="3">
    <source>
        <dbReference type="ARBA" id="ARBA00022679"/>
    </source>
</evidence>
<evidence type="ECO:0000313" key="8">
    <source>
        <dbReference type="Proteomes" id="UP000295252"/>
    </source>
</evidence>
<keyword evidence="2" id="KW-0328">Glycosyltransferase</keyword>
<dbReference type="AlphaFoldDB" id="A0A068VMI4"/>
<dbReference type="InParanoid" id="A0A068VMI4"/>
<accession>A0A068VMI4</accession>
<keyword evidence="8" id="KW-1185">Reference proteome</keyword>
<dbReference type="Gramene" id="CDP21995">
    <property type="protein sequence ID" value="CDP21995"/>
    <property type="gene ID" value="GSCOC_T00006236001"/>
</dbReference>
<dbReference type="Proteomes" id="UP000295252">
    <property type="component" value="Unassembled WGS sequence"/>
</dbReference>
<protein>
    <recommendedName>
        <fullName evidence="6">O-fucosyltransferase family protein</fullName>
    </recommendedName>
</protein>
<evidence type="ECO:0000256" key="6">
    <source>
        <dbReference type="ARBA" id="ARBA00030350"/>
    </source>
</evidence>